<comment type="caution">
    <text evidence="2">The sequence shown here is derived from an EMBL/GenBank/DDBJ whole genome shotgun (WGS) entry which is preliminary data.</text>
</comment>
<feature type="region of interest" description="Disordered" evidence="1">
    <location>
        <begin position="379"/>
        <end position="430"/>
    </location>
</feature>
<evidence type="ECO:0000256" key="1">
    <source>
        <dbReference type="SAM" id="MobiDB-lite"/>
    </source>
</evidence>
<evidence type="ECO:0000313" key="2">
    <source>
        <dbReference type="EMBL" id="KAK1683131.1"/>
    </source>
</evidence>
<feature type="region of interest" description="Disordered" evidence="1">
    <location>
        <begin position="613"/>
        <end position="638"/>
    </location>
</feature>
<feature type="compositionally biased region" description="Low complexity" evidence="1">
    <location>
        <begin position="380"/>
        <end position="416"/>
    </location>
</feature>
<sequence>MYSEVEPGGGTGRASVRRGWRWRLGKAWAALAARSSSTTPPTPAASELRIGSIVINAPWRAEPSACDGASRGGAGGEAWSEKVRQALQAAGDVQLIGGGLQSEGGLRGFVSGSGQALRSEEEEDWETAEVSNCFRDGSGGSPLQCTQHLAASAECARAQQVRDSVSKWIDSIQLSHQIPGGDCSSAATAIARTLAAEVQASVPLHTHAQSRPMVEYDQASRRMEKRSQKTSRLALWRGPEISDTQQVGGGECSGASSFRVPLLASWVAAEEISGESHFGVEICPEDTTVNMAGRGGYKGRGRGGGGNIQDQWQQQPGQIQPQQQQMPMDFPQPGAFGYPQHPFGFVPKPMPPPWAFNGAYQQYPPNAGFGMQSNQWLASQQPGFQQQPQQPPVQQQQSQQQQQLQQPQQQQQLQLPASGGEGLGKSKNTARGKKKIGAVVKFLRKSCMLSLLRYTKTNWPWQIRELGQSDVYLVKFPPHLKVEEVIGYPRFGLKKKGIWVKVEAWNDDPEPVEVLKEAWIKVTGLQTKWCEWTSLDQAVSVCGLLLEVDWLSVFRNNAQEVRVKVHCRDPSKLPPGRLFGFHGNLFHLGFTLESVISSNEENDDLLGEELDDQSKRDAEGNNQSGQDNGSGSGAAARPQSFSLGNIHQASTNDQYSQKDQVMDDPLGENCAPPDSSTADVYQKLLQRGLVDQEGAFVWDKTPVSAAASEEVKKFWYSEKMLQGNLTNQFEETAPEDDDQELELPDDIMPEVELPFISADQVTEKQPAKKISKWGPVQPVRQSNRIDRSKNIMEKAQEMKKINNLEVPRMRGIMSNNPFNVLHVDELDTVAKIVGINLELETDSMHSACSSPRAASLSDKDQQEELAEEWIDVIRKSRGKHPKKFYP</sequence>
<feature type="region of interest" description="Disordered" evidence="1">
    <location>
        <begin position="652"/>
        <end position="676"/>
    </location>
</feature>
<keyword evidence="3" id="KW-1185">Reference proteome</keyword>
<proteinExistence type="predicted"/>
<name>A0AAD8WYE8_LOLMU</name>
<feature type="compositionally biased region" description="Low complexity" evidence="1">
    <location>
        <begin position="620"/>
        <end position="636"/>
    </location>
</feature>
<organism evidence="2 3">
    <name type="scientific">Lolium multiflorum</name>
    <name type="common">Italian ryegrass</name>
    <name type="synonym">Lolium perenne subsp. multiflorum</name>
    <dbReference type="NCBI Taxonomy" id="4521"/>
    <lineage>
        <taxon>Eukaryota</taxon>
        <taxon>Viridiplantae</taxon>
        <taxon>Streptophyta</taxon>
        <taxon>Embryophyta</taxon>
        <taxon>Tracheophyta</taxon>
        <taxon>Spermatophyta</taxon>
        <taxon>Magnoliopsida</taxon>
        <taxon>Liliopsida</taxon>
        <taxon>Poales</taxon>
        <taxon>Poaceae</taxon>
        <taxon>BOP clade</taxon>
        <taxon>Pooideae</taxon>
        <taxon>Poodae</taxon>
        <taxon>Poeae</taxon>
        <taxon>Poeae Chloroplast Group 2 (Poeae type)</taxon>
        <taxon>Loliodinae</taxon>
        <taxon>Loliinae</taxon>
        <taxon>Lolium</taxon>
    </lineage>
</organism>
<feature type="region of interest" description="Disordered" evidence="1">
    <location>
        <begin position="299"/>
        <end position="324"/>
    </location>
</feature>
<evidence type="ECO:0000313" key="3">
    <source>
        <dbReference type="Proteomes" id="UP001231189"/>
    </source>
</evidence>
<reference evidence="2" key="1">
    <citation type="submission" date="2023-07" db="EMBL/GenBank/DDBJ databases">
        <title>A chromosome-level genome assembly of Lolium multiflorum.</title>
        <authorList>
            <person name="Chen Y."/>
            <person name="Copetti D."/>
            <person name="Kolliker R."/>
            <person name="Studer B."/>
        </authorList>
    </citation>
    <scope>NUCLEOTIDE SEQUENCE</scope>
    <source>
        <strain evidence="2">02402/16</strain>
        <tissue evidence="2">Leaf</tissue>
    </source>
</reference>
<dbReference type="AlphaFoldDB" id="A0AAD8WYE8"/>
<evidence type="ECO:0008006" key="4">
    <source>
        <dbReference type="Google" id="ProtNLM"/>
    </source>
</evidence>
<dbReference type="Proteomes" id="UP001231189">
    <property type="component" value="Unassembled WGS sequence"/>
</dbReference>
<protein>
    <recommendedName>
        <fullName evidence="4">DUF4283 domain-containing protein</fullName>
    </recommendedName>
</protein>
<feature type="compositionally biased region" description="Low complexity" evidence="1">
    <location>
        <begin position="308"/>
        <end position="324"/>
    </location>
</feature>
<dbReference type="PANTHER" id="PTHR33170">
    <property type="entry name" value="DUF4283 DOMAIN-CONTAINING PROTEIN-RELATED"/>
    <property type="match status" value="1"/>
</dbReference>
<accession>A0AAD8WYE8</accession>
<gene>
    <name evidence="2" type="ORF">QYE76_043979</name>
</gene>
<dbReference type="EMBL" id="JAUUTY010000002">
    <property type="protein sequence ID" value="KAK1683131.1"/>
    <property type="molecule type" value="Genomic_DNA"/>
</dbReference>